<gene>
    <name evidence="1" type="ORF">ALMOND_2B031342</name>
</gene>
<dbReference type="EMBL" id="CABIKO010000079">
    <property type="protein sequence ID" value="VVA24197.1"/>
    <property type="molecule type" value="Genomic_DNA"/>
</dbReference>
<evidence type="ECO:0000313" key="2">
    <source>
        <dbReference type="Proteomes" id="UP000327085"/>
    </source>
</evidence>
<protein>
    <submittedName>
        <fullName evidence="1">PREDICTED: LOC110757817 isoform X2</fullName>
    </submittedName>
</protein>
<evidence type="ECO:0000313" key="1">
    <source>
        <dbReference type="EMBL" id="VVA24197.1"/>
    </source>
</evidence>
<name>A0A5E4F8C5_PRUDU</name>
<accession>A0A5E4F8C5</accession>
<reference evidence="2" key="1">
    <citation type="journal article" date="2020" name="Plant J.">
        <title>Transposons played a major role in the diversification between the closely related almond and peach genomes: results from the almond genome sequence.</title>
        <authorList>
            <person name="Alioto T."/>
            <person name="Alexiou K.G."/>
            <person name="Bardil A."/>
            <person name="Barteri F."/>
            <person name="Castanera R."/>
            <person name="Cruz F."/>
            <person name="Dhingra A."/>
            <person name="Duval H."/>
            <person name="Fernandez I Marti A."/>
            <person name="Frias L."/>
            <person name="Galan B."/>
            <person name="Garcia J.L."/>
            <person name="Howad W."/>
            <person name="Gomez-Garrido J."/>
            <person name="Gut M."/>
            <person name="Julca I."/>
            <person name="Morata J."/>
            <person name="Puigdomenech P."/>
            <person name="Ribeca P."/>
            <person name="Rubio Cabetas M.J."/>
            <person name="Vlasova A."/>
            <person name="Wirthensohn M."/>
            <person name="Garcia-Mas J."/>
            <person name="Gabaldon T."/>
            <person name="Casacuberta J.M."/>
            <person name="Arus P."/>
        </authorList>
    </citation>
    <scope>NUCLEOTIDE SEQUENCE [LARGE SCALE GENOMIC DNA]</scope>
    <source>
        <strain evidence="2">cv. Texas</strain>
    </source>
</reference>
<proteinExistence type="predicted"/>
<dbReference type="Gramene" id="VVA24197">
    <property type="protein sequence ID" value="VVA24197"/>
    <property type="gene ID" value="Prudul26B031342"/>
</dbReference>
<dbReference type="AlphaFoldDB" id="A0A5E4F8C5"/>
<dbReference type="Proteomes" id="UP000327085">
    <property type="component" value="Chromosome 1"/>
</dbReference>
<organism evidence="1 2">
    <name type="scientific">Prunus dulcis</name>
    <name type="common">Almond</name>
    <name type="synonym">Amygdalus dulcis</name>
    <dbReference type="NCBI Taxonomy" id="3755"/>
    <lineage>
        <taxon>Eukaryota</taxon>
        <taxon>Viridiplantae</taxon>
        <taxon>Streptophyta</taxon>
        <taxon>Embryophyta</taxon>
        <taxon>Tracheophyta</taxon>
        <taxon>Spermatophyta</taxon>
        <taxon>Magnoliopsida</taxon>
        <taxon>eudicotyledons</taxon>
        <taxon>Gunneridae</taxon>
        <taxon>Pentapetalae</taxon>
        <taxon>rosids</taxon>
        <taxon>fabids</taxon>
        <taxon>Rosales</taxon>
        <taxon>Rosaceae</taxon>
        <taxon>Amygdaloideae</taxon>
        <taxon>Amygdaleae</taxon>
        <taxon>Prunus</taxon>
    </lineage>
</organism>
<sequence>MKAKLKPSKTHHGPQTWKHISSPPMFRRARILIYSLHKKGGRLKEKELKQSILEPPVCSSICICKMLQCMREILNQTVHLASPTLSLRVQSLVQELEVQNCFNDSGSMLSVYESSICRASIL</sequence>